<dbReference type="SUPFAM" id="SSF53067">
    <property type="entry name" value="Actin-like ATPase domain"/>
    <property type="match status" value="1"/>
</dbReference>
<protein>
    <recommendedName>
        <fullName evidence="4">General secretion pathway protein GspL</fullName>
    </recommendedName>
</protein>
<evidence type="ECO:0008006" key="4">
    <source>
        <dbReference type="Google" id="ProtNLM"/>
    </source>
</evidence>
<dbReference type="Proteomes" id="UP000275012">
    <property type="component" value="Unassembled WGS sequence"/>
</dbReference>
<dbReference type="InterPro" id="IPR052534">
    <property type="entry name" value="Extracell_DNA_Util/SecSys_Comp"/>
</dbReference>
<feature type="coiled-coil region" evidence="1">
    <location>
        <begin position="226"/>
        <end position="253"/>
    </location>
</feature>
<evidence type="ECO:0000256" key="1">
    <source>
        <dbReference type="SAM" id="Coils"/>
    </source>
</evidence>
<dbReference type="PANTHER" id="PTHR40278">
    <property type="entry name" value="DNA UTILIZATION PROTEIN HOFN"/>
    <property type="match status" value="1"/>
</dbReference>
<dbReference type="InterPro" id="IPR043129">
    <property type="entry name" value="ATPase_NBD"/>
</dbReference>
<keyword evidence="3" id="KW-1185">Reference proteome</keyword>
<dbReference type="AlphaFoldDB" id="A0A3M2I0Z5"/>
<keyword evidence="1" id="KW-0175">Coiled coil</keyword>
<comment type="caution">
    <text evidence="2">The sequence shown here is derived from an EMBL/GenBank/DDBJ whole genome shotgun (WGS) entry which is preliminary data.</text>
</comment>
<gene>
    <name evidence="2" type="ORF">EBB59_04105</name>
</gene>
<accession>A0A3M2I0Z5</accession>
<dbReference type="InterPro" id="IPR007813">
    <property type="entry name" value="PilN"/>
</dbReference>
<dbReference type="PANTHER" id="PTHR40278:SF1">
    <property type="entry name" value="DNA UTILIZATION PROTEIN HOFN"/>
    <property type="match status" value="1"/>
</dbReference>
<evidence type="ECO:0000313" key="3">
    <source>
        <dbReference type="Proteomes" id="UP000275012"/>
    </source>
</evidence>
<proteinExistence type="predicted"/>
<dbReference type="EMBL" id="RFLY01000004">
    <property type="protein sequence ID" value="RMH93833.1"/>
    <property type="molecule type" value="Genomic_DNA"/>
</dbReference>
<name>A0A3M2I0Z5_9GAMM</name>
<sequence>MEAIVGAGPPRGFAGAMVFKWHRLLDWWGRGLRLALPTGLRRRWFAAPPRAWLRLEEDRLQVWIADLEGAAPGEVRGVEILANHARLPRWWLVPAASAVRARVFLPWAASGHLRRAMRFEIDRRTPFAEADVAWDALIRGVDPLSGTIEAELVVSPRGRLAPLLTRAREAGVCLQGVDVADEAGQPLGVNLLPPGLRRKPVGRWRWNAPLLGASVALIVVGCWASLAATRAAADRAEAELARERVQARQVALQLERARRLAHAIGQARSAQARQVPVVTVLDALAERLPDDTHVERLTLQAGHLQIQGLTTRASGLPARLQDSARWRAVGMSTHAVGEPRSRRERFDLRLKLKQGEPE</sequence>
<organism evidence="2 3">
    <name type="scientific">Solilutibacter pythonis</name>
    <dbReference type="NCBI Taxonomy" id="2483112"/>
    <lineage>
        <taxon>Bacteria</taxon>
        <taxon>Pseudomonadati</taxon>
        <taxon>Pseudomonadota</taxon>
        <taxon>Gammaproteobacteria</taxon>
        <taxon>Lysobacterales</taxon>
        <taxon>Lysobacteraceae</taxon>
        <taxon>Solilutibacter</taxon>
    </lineage>
</organism>
<evidence type="ECO:0000313" key="2">
    <source>
        <dbReference type="EMBL" id="RMH93833.1"/>
    </source>
</evidence>
<dbReference type="Pfam" id="PF05137">
    <property type="entry name" value="PilN"/>
    <property type="match status" value="1"/>
</dbReference>
<reference evidence="2 3" key="1">
    <citation type="submission" date="2018-10" db="EMBL/GenBank/DDBJ databases">
        <title>Proposal of Lysobacter pythonis sp. nov. isolated from royal pythons (Python regius).</title>
        <authorList>
            <person name="Hans-Juergen B."/>
            <person name="Huptas C."/>
            <person name="Sandra B."/>
            <person name="Igor L."/>
            <person name="Joachim S."/>
            <person name="Siegfried S."/>
            <person name="Mareike W."/>
            <person name="Peter K."/>
        </authorList>
    </citation>
    <scope>NUCLEOTIDE SEQUENCE [LARGE SCALE GENOMIC DNA]</scope>
    <source>
        <strain evidence="2 3">4284/11</strain>
    </source>
</reference>